<dbReference type="EMBL" id="KZ084128">
    <property type="protein sequence ID" value="OSC99392.1"/>
    <property type="molecule type" value="Genomic_DNA"/>
</dbReference>
<proteinExistence type="predicted"/>
<protein>
    <submittedName>
        <fullName evidence="1">Uncharacterized protein</fullName>
    </submittedName>
</protein>
<reference evidence="1 2" key="1">
    <citation type="journal article" date="2015" name="Biotechnol. Biofuels">
        <title>Enhanced degradation of softwood versus hardwood by the white-rot fungus Pycnoporus coccineus.</title>
        <authorList>
            <person name="Couturier M."/>
            <person name="Navarro D."/>
            <person name="Chevret D."/>
            <person name="Henrissat B."/>
            <person name="Piumi F."/>
            <person name="Ruiz-Duenas F.J."/>
            <person name="Martinez A.T."/>
            <person name="Grigoriev I.V."/>
            <person name="Riley R."/>
            <person name="Lipzen A."/>
            <person name="Berrin J.G."/>
            <person name="Master E.R."/>
            <person name="Rosso M.N."/>
        </authorList>
    </citation>
    <scope>NUCLEOTIDE SEQUENCE [LARGE SCALE GENOMIC DNA]</scope>
    <source>
        <strain evidence="1 2">BRFM310</strain>
    </source>
</reference>
<accession>A0A1Y2IFT2</accession>
<evidence type="ECO:0000313" key="1">
    <source>
        <dbReference type="EMBL" id="OSC99392.1"/>
    </source>
</evidence>
<dbReference type="AlphaFoldDB" id="A0A1Y2IFT2"/>
<evidence type="ECO:0000313" key="2">
    <source>
        <dbReference type="Proteomes" id="UP000193067"/>
    </source>
</evidence>
<sequence>MSDCREIRVLAITPYVSLTCPLLLQKKHPRPCVCSIPCLMYPRALPPEFLSNPHRRGATVRDQVHRATVESVMLRYMHHDALGVSESQSPSFIYSLIAQLVRRDGILVPSPDIIVLLPRALCLRLAKRRFPPSGISTHHAFPIETFASGPGQLLNVSALSPPCLCAPYANVANHADRYPQQGATIVHSHSNTGTSDRGALGLFISL</sequence>
<dbReference type="OrthoDB" id="10558937at2759"/>
<keyword evidence="2" id="KW-1185">Reference proteome</keyword>
<organism evidence="1 2">
    <name type="scientific">Trametes coccinea (strain BRFM310)</name>
    <name type="common">Pycnoporus coccineus</name>
    <dbReference type="NCBI Taxonomy" id="1353009"/>
    <lineage>
        <taxon>Eukaryota</taxon>
        <taxon>Fungi</taxon>
        <taxon>Dikarya</taxon>
        <taxon>Basidiomycota</taxon>
        <taxon>Agaricomycotina</taxon>
        <taxon>Agaricomycetes</taxon>
        <taxon>Polyporales</taxon>
        <taxon>Polyporaceae</taxon>
        <taxon>Trametes</taxon>
    </lineage>
</organism>
<dbReference type="Proteomes" id="UP000193067">
    <property type="component" value="Unassembled WGS sequence"/>
</dbReference>
<gene>
    <name evidence="1" type="ORF">PYCCODRAFT_841759</name>
</gene>
<name>A0A1Y2IFT2_TRAC3</name>